<dbReference type="InterPro" id="IPR000257">
    <property type="entry name" value="Uroporphyrinogen_deCOase"/>
</dbReference>
<keyword evidence="3" id="KW-1185">Reference proteome</keyword>
<dbReference type="GO" id="GO:0006779">
    <property type="term" value="P:porphyrin-containing compound biosynthetic process"/>
    <property type="evidence" value="ECO:0007669"/>
    <property type="project" value="InterPro"/>
</dbReference>
<proteinExistence type="predicted"/>
<gene>
    <name evidence="2" type="ORF">SSCH_150010</name>
</gene>
<evidence type="ECO:0000259" key="1">
    <source>
        <dbReference type="Pfam" id="PF01208"/>
    </source>
</evidence>
<evidence type="ECO:0000313" key="2">
    <source>
        <dbReference type="EMBL" id="CEO88131.1"/>
    </source>
</evidence>
<evidence type="ECO:0000313" key="3">
    <source>
        <dbReference type="Proteomes" id="UP000046155"/>
    </source>
</evidence>
<dbReference type="InterPro" id="IPR052024">
    <property type="entry name" value="Methanogen_methyltrans"/>
</dbReference>
<dbReference type="PANTHER" id="PTHR47099:SF1">
    <property type="entry name" value="METHYLCOBAMIDE:COM METHYLTRANSFERASE MTBA"/>
    <property type="match status" value="1"/>
</dbReference>
<dbReference type="InterPro" id="IPR038071">
    <property type="entry name" value="UROD/MetE-like_sf"/>
</dbReference>
<reference evidence="3" key="1">
    <citation type="submission" date="2015-01" db="EMBL/GenBank/DDBJ databases">
        <authorList>
            <person name="Manzoor Shahid"/>
            <person name="Zubair Saima"/>
        </authorList>
    </citation>
    <scope>NUCLEOTIDE SEQUENCE [LARGE SCALE GENOMIC DNA]</scope>
    <source>
        <strain evidence="3">Sp3</strain>
    </source>
</reference>
<dbReference type="PANTHER" id="PTHR47099">
    <property type="entry name" value="METHYLCOBAMIDE:COM METHYLTRANSFERASE MTBA"/>
    <property type="match status" value="1"/>
</dbReference>
<dbReference type="AlphaFoldDB" id="A0A0B7MJI5"/>
<accession>A0A0B7MJI5</accession>
<feature type="domain" description="Uroporphyrinogen decarboxylase (URO-D)" evidence="1">
    <location>
        <begin position="171"/>
        <end position="364"/>
    </location>
</feature>
<name>A0A0B7MJI5_9FIRM</name>
<sequence>MNPEQRLQTAISLGKPDRIPCAPLIESYAGRRAGLSNYEFMYDYQKAEWAFDQLYRQYPLWDVMRSVYFVFHGPVQKVIGYMKPMMPGVDLPADSEYQMVEYEAMTRRDYYFILEAGYHAFLHRYWKRVHQVNSEQIEKANRLMKEILQGQIKNARARGQTFLYGGFTVLAPPTLSLMRSFEQFIRDMYQIPSTLERVLERMTEALIADAIASARETGIPRVFVGAARLTGQLISVPLFERFVWPYLKKTVLDLLAAGITPVLHLDSDWTTNLEYFLELPAGKVAIELDGTTDIFKAHQVLSGHTCIIGDVGAPLFTLGTPDQVQDYCRKLLQEIGGDGGFILGSGCHIPIQAKHENVDAFFQMMQ</sequence>
<dbReference type="Proteomes" id="UP000046155">
    <property type="component" value="Unassembled WGS sequence"/>
</dbReference>
<dbReference type="SUPFAM" id="SSF51726">
    <property type="entry name" value="UROD/MetE-like"/>
    <property type="match status" value="1"/>
</dbReference>
<dbReference type="Gene3D" id="3.20.20.210">
    <property type="match status" value="1"/>
</dbReference>
<dbReference type="Pfam" id="PF01208">
    <property type="entry name" value="URO-D"/>
    <property type="match status" value="1"/>
</dbReference>
<dbReference type="GO" id="GO:0004853">
    <property type="term" value="F:uroporphyrinogen decarboxylase activity"/>
    <property type="evidence" value="ECO:0007669"/>
    <property type="project" value="InterPro"/>
</dbReference>
<dbReference type="EMBL" id="CDRZ01000057">
    <property type="protein sequence ID" value="CEO88131.1"/>
    <property type="molecule type" value="Genomic_DNA"/>
</dbReference>
<organism evidence="2 3">
    <name type="scientific">Syntrophaceticus schinkii</name>
    <dbReference type="NCBI Taxonomy" id="499207"/>
    <lineage>
        <taxon>Bacteria</taxon>
        <taxon>Bacillati</taxon>
        <taxon>Bacillota</taxon>
        <taxon>Clostridia</taxon>
        <taxon>Thermoanaerobacterales</taxon>
        <taxon>Thermoanaerobacterales Family III. Incertae Sedis</taxon>
        <taxon>Syntrophaceticus</taxon>
    </lineage>
</organism>
<protein>
    <submittedName>
        <fullName evidence="2">Putative uroporphyrinogen-III decarboxylase-like protein</fullName>
    </submittedName>
</protein>